<feature type="domain" description="DUF8035" evidence="3">
    <location>
        <begin position="41"/>
        <end position="92"/>
    </location>
</feature>
<accession>A0A9P6I0R8</accession>
<reference evidence="4" key="2">
    <citation type="submission" date="2020-11" db="EMBL/GenBank/DDBJ databases">
        <title>Whole genome sequencing of Colletotrichum sp.</title>
        <authorList>
            <person name="Li H."/>
        </authorList>
    </citation>
    <scope>NUCLEOTIDE SEQUENCE</scope>
    <source>
        <strain evidence="4">CkLH20</strain>
    </source>
</reference>
<feature type="compositionally biased region" description="Acidic residues" evidence="2">
    <location>
        <begin position="379"/>
        <end position="393"/>
    </location>
</feature>
<sequence>MAHEPKQIRFEEDGFEDWSDSPASSPTPSVNSFHRGSRPERGTTRIPAGIVSRRALIELGYPFAEDGDTIIVQLALKPDLIEELLRLSEHIRDFGQGSSENGDAWEPERQSRERSFNWINVDAPAPESPDPRMNGDEQGEDDLESTLDEEELDDIDGPVVYSGVLTLENTKDFTDNIMNNTSGEMMAWNQRNSSLIGGAVTQLYSAHAAEFYMDRAGNEKITLVCPNDDGFGMADPSLVRMRWLHVQTQSLNMETLKDFLRHAIQLAVKSQIRWNVTDYVLVDEAGMLITADTWLNLLAEGVIEDYVFGLRDKNAVNRTPNEEFRALSAKLLTSSSRSSLGSGRYSRRSSFRSEFRGSELNMQMVVRPEMWEYGTGPPEDFDGVAEDDEEYCDENNSNTDNNNANDSGNEDDNVSGNGDGDDGEDADENMFERADELHKLVTSVTSLNGSLNHSDSRPHLPSSLVEAFERIIRLFVLKSKEFSWMNRFALRTDLTHGAHAEKRLEHLKRAAETTAEQIRGLLNRAKDDIMLLGTSKGDMNRIIIAPIGPEFLVASLISNLQNNMFFRGSDKRLDLISHYRNHTARLRFDTNRRPKREAFVKIHALEEELEALQLVAASQQGLWRAYQKLFSPLTFRYPTTDWFYYKERKSMFKLESKCGSGDMSYEIDKKRGIFVSTRADPSEYYEAFDEDDSKPTSDDYKHQKKWTDANEKIQVFENDSLMTERIALVVSDLRFTSLHAKAHPKWFSFSYGKERTQMPSIWTGDLHLWRPHYGDEYKMSNVFWSTAPTKRFLVFPMVDHSEPQTSRGHFETTSKSVILGVVEST</sequence>
<dbReference type="AlphaFoldDB" id="A0A9P6I0R8"/>
<evidence type="ECO:0000313" key="5">
    <source>
        <dbReference type="Proteomes" id="UP000781932"/>
    </source>
</evidence>
<feature type="region of interest" description="Disordered" evidence="2">
    <location>
        <begin position="372"/>
        <end position="427"/>
    </location>
</feature>
<evidence type="ECO:0000313" key="4">
    <source>
        <dbReference type="EMBL" id="KAF9871896.1"/>
    </source>
</evidence>
<evidence type="ECO:0000259" key="3">
    <source>
        <dbReference type="Pfam" id="PF26118"/>
    </source>
</evidence>
<comment type="caution">
    <text evidence="4">The sequence shown here is derived from an EMBL/GenBank/DDBJ whole genome shotgun (WGS) entry which is preliminary data.</text>
</comment>
<feature type="compositionally biased region" description="Acidic residues" evidence="2">
    <location>
        <begin position="408"/>
        <end position="427"/>
    </location>
</feature>
<feature type="compositionally biased region" description="Polar residues" evidence="2">
    <location>
        <begin position="21"/>
        <end position="34"/>
    </location>
</feature>
<gene>
    <name evidence="4" type="ORF">CkaCkLH20_10528</name>
</gene>
<feature type="compositionally biased region" description="Basic and acidic residues" evidence="2">
    <location>
        <begin position="1"/>
        <end position="12"/>
    </location>
</feature>
<dbReference type="RefSeq" id="XP_038741357.1">
    <property type="nucleotide sequence ID" value="XM_038893242.1"/>
</dbReference>
<dbReference type="EMBL" id="JAATWM020000041">
    <property type="protein sequence ID" value="KAF9871896.1"/>
    <property type="molecule type" value="Genomic_DNA"/>
</dbReference>
<dbReference type="Pfam" id="PF26118">
    <property type="entry name" value="DUF8035"/>
    <property type="match status" value="1"/>
</dbReference>
<evidence type="ECO:0000256" key="2">
    <source>
        <dbReference type="SAM" id="MobiDB-lite"/>
    </source>
</evidence>
<name>A0A9P6I0R8_9PEZI</name>
<evidence type="ECO:0000256" key="1">
    <source>
        <dbReference type="SAM" id="Coils"/>
    </source>
</evidence>
<keyword evidence="5" id="KW-1185">Reference proteome</keyword>
<reference evidence="4" key="1">
    <citation type="submission" date="2020-03" db="EMBL/GenBank/DDBJ databases">
        <authorList>
            <person name="He L."/>
        </authorList>
    </citation>
    <scope>NUCLEOTIDE SEQUENCE</scope>
    <source>
        <strain evidence="4">CkLH20</strain>
    </source>
</reference>
<dbReference type="OrthoDB" id="5430750at2759"/>
<proteinExistence type="predicted"/>
<feature type="compositionally biased region" description="Basic and acidic residues" evidence="2">
    <location>
        <begin position="106"/>
        <end position="115"/>
    </location>
</feature>
<feature type="coiled-coil region" evidence="1">
    <location>
        <begin position="595"/>
        <end position="622"/>
    </location>
</feature>
<keyword evidence="1" id="KW-0175">Coiled coil</keyword>
<dbReference type="Proteomes" id="UP000781932">
    <property type="component" value="Unassembled WGS sequence"/>
</dbReference>
<feature type="compositionally biased region" description="Acidic residues" evidence="2">
    <location>
        <begin position="137"/>
        <end position="149"/>
    </location>
</feature>
<feature type="region of interest" description="Disordered" evidence="2">
    <location>
        <begin position="1"/>
        <end position="44"/>
    </location>
</feature>
<dbReference type="GeneID" id="62166316"/>
<organism evidence="4 5">
    <name type="scientific">Colletotrichum karsti</name>
    <dbReference type="NCBI Taxonomy" id="1095194"/>
    <lineage>
        <taxon>Eukaryota</taxon>
        <taxon>Fungi</taxon>
        <taxon>Dikarya</taxon>
        <taxon>Ascomycota</taxon>
        <taxon>Pezizomycotina</taxon>
        <taxon>Sordariomycetes</taxon>
        <taxon>Hypocreomycetidae</taxon>
        <taxon>Glomerellales</taxon>
        <taxon>Glomerellaceae</taxon>
        <taxon>Colletotrichum</taxon>
        <taxon>Colletotrichum boninense species complex</taxon>
    </lineage>
</organism>
<dbReference type="InterPro" id="IPR058348">
    <property type="entry name" value="DUF8035"/>
</dbReference>
<protein>
    <recommendedName>
        <fullName evidence="3">DUF8035 domain-containing protein</fullName>
    </recommendedName>
</protein>
<feature type="compositionally biased region" description="Low complexity" evidence="2">
    <location>
        <begin position="394"/>
        <end position="407"/>
    </location>
</feature>
<feature type="region of interest" description="Disordered" evidence="2">
    <location>
        <begin position="95"/>
        <end position="149"/>
    </location>
</feature>